<accession>A0A926E8K7</accession>
<keyword evidence="10" id="KW-1185">Reference proteome</keyword>
<dbReference type="Proteomes" id="UP000610862">
    <property type="component" value="Unassembled WGS sequence"/>
</dbReference>
<dbReference type="InterPro" id="IPR026030">
    <property type="entry name" value="Pur-cyt_permease_Fcy2/21/22"/>
</dbReference>
<gene>
    <name evidence="9" type="ORF">H8692_01940</name>
</gene>
<dbReference type="PANTHER" id="PTHR30569:SF0">
    <property type="entry name" value="CYTOSINE PERMEASE"/>
    <property type="match status" value="1"/>
</dbReference>
<feature type="transmembrane region" description="Helical" evidence="8">
    <location>
        <begin position="33"/>
        <end position="53"/>
    </location>
</feature>
<dbReference type="RefSeq" id="WP_177269613.1">
    <property type="nucleotide sequence ID" value="NZ_JACRTA010000001.1"/>
</dbReference>
<evidence type="ECO:0000256" key="3">
    <source>
        <dbReference type="ARBA" id="ARBA00022448"/>
    </source>
</evidence>
<dbReference type="InterPro" id="IPR030191">
    <property type="entry name" value="CodB"/>
</dbReference>
<evidence type="ECO:0000256" key="5">
    <source>
        <dbReference type="ARBA" id="ARBA00022989"/>
    </source>
</evidence>
<keyword evidence="4 8" id="KW-0812">Transmembrane</keyword>
<organism evidence="9 10">
    <name type="scientific">Lentihominibacter hominis</name>
    <dbReference type="NCBI Taxonomy" id="2763645"/>
    <lineage>
        <taxon>Bacteria</taxon>
        <taxon>Bacillati</taxon>
        <taxon>Bacillota</taxon>
        <taxon>Clostridia</taxon>
        <taxon>Peptostreptococcales</taxon>
        <taxon>Anaerovoracaceae</taxon>
        <taxon>Lentihominibacter</taxon>
    </lineage>
</organism>
<keyword evidence="6 7" id="KW-0472">Membrane</keyword>
<evidence type="ECO:0000313" key="9">
    <source>
        <dbReference type="EMBL" id="MBC8567521.1"/>
    </source>
</evidence>
<evidence type="ECO:0000256" key="6">
    <source>
        <dbReference type="ARBA" id="ARBA00023136"/>
    </source>
</evidence>
<evidence type="ECO:0000256" key="8">
    <source>
        <dbReference type="SAM" id="Phobius"/>
    </source>
</evidence>
<protein>
    <submittedName>
        <fullName evidence="9">Cytosine permease</fullName>
    </submittedName>
</protein>
<feature type="transmembrane region" description="Helical" evidence="8">
    <location>
        <begin position="167"/>
        <end position="184"/>
    </location>
</feature>
<dbReference type="AlphaFoldDB" id="A0A926E8K7"/>
<dbReference type="EMBL" id="JACRTA010000001">
    <property type="protein sequence ID" value="MBC8567521.1"/>
    <property type="molecule type" value="Genomic_DNA"/>
</dbReference>
<evidence type="ECO:0000256" key="1">
    <source>
        <dbReference type="ARBA" id="ARBA00004141"/>
    </source>
</evidence>
<feature type="transmembrane region" description="Helical" evidence="8">
    <location>
        <begin position="347"/>
        <end position="368"/>
    </location>
</feature>
<feature type="transmembrane region" description="Helical" evidence="8">
    <location>
        <begin position="59"/>
        <end position="83"/>
    </location>
</feature>
<feature type="transmembrane region" description="Helical" evidence="8">
    <location>
        <begin position="422"/>
        <end position="441"/>
    </location>
</feature>
<dbReference type="GO" id="GO:0005886">
    <property type="term" value="C:plasma membrane"/>
    <property type="evidence" value="ECO:0007669"/>
    <property type="project" value="TreeGrafter"/>
</dbReference>
<proteinExistence type="inferred from homology"/>
<dbReference type="Pfam" id="PF02133">
    <property type="entry name" value="Transp_cyt_pur"/>
    <property type="match status" value="1"/>
</dbReference>
<evidence type="ECO:0000313" key="10">
    <source>
        <dbReference type="Proteomes" id="UP000610862"/>
    </source>
</evidence>
<comment type="subcellular location">
    <subcellularLocation>
        <location evidence="1">Membrane</location>
        <topology evidence="1">Multi-pass membrane protein</topology>
    </subcellularLocation>
</comment>
<keyword evidence="5 8" id="KW-1133">Transmembrane helix</keyword>
<feature type="transmembrane region" description="Helical" evidence="8">
    <location>
        <begin position="142"/>
        <end position="160"/>
    </location>
</feature>
<comment type="caution">
    <text evidence="9">The sequence shown here is derived from an EMBL/GenBank/DDBJ whole genome shotgun (WGS) entry which is preliminary data.</text>
</comment>
<reference evidence="9" key="1">
    <citation type="submission" date="2020-08" db="EMBL/GenBank/DDBJ databases">
        <title>Genome public.</title>
        <authorList>
            <person name="Liu C."/>
            <person name="Sun Q."/>
        </authorList>
    </citation>
    <scope>NUCLEOTIDE SEQUENCE</scope>
    <source>
        <strain evidence="9">NSJ-24</strain>
    </source>
</reference>
<feature type="transmembrane region" description="Helical" evidence="8">
    <location>
        <begin position="276"/>
        <end position="293"/>
    </location>
</feature>
<feature type="transmembrane region" description="Helical" evidence="8">
    <location>
        <begin position="322"/>
        <end position="341"/>
    </location>
</feature>
<evidence type="ECO:0000256" key="7">
    <source>
        <dbReference type="PIRNR" id="PIRNR002744"/>
    </source>
</evidence>
<dbReference type="InterPro" id="IPR001248">
    <property type="entry name" value="Pur-cyt_permease"/>
</dbReference>
<comment type="similarity">
    <text evidence="2 7">Belongs to the purine-cytosine permease (2.A.39) family.</text>
</comment>
<feature type="transmembrane region" description="Helical" evidence="8">
    <location>
        <begin position="244"/>
        <end position="264"/>
    </location>
</feature>
<dbReference type="GO" id="GO:0015209">
    <property type="term" value="F:cytosine transmembrane transporter activity"/>
    <property type="evidence" value="ECO:0007669"/>
    <property type="project" value="InterPro"/>
</dbReference>
<dbReference type="PANTHER" id="PTHR30569">
    <property type="entry name" value="CYTOSINE TRANSPORTER CODB"/>
    <property type="match status" value="1"/>
</dbReference>
<keyword evidence="3 7" id="KW-0813">Transport</keyword>
<sequence length="459" mass="50079">MKSTLINKIMKVADDNIHPIPLNERTTGVGGAFFLWFGITFTMVVMFTGYYFIPTLGFWKSSVAVILGSILGGIPFLTISLIGQKTGLPTTTLSRGTFGVNGSFLPAVLNIISLSVWTFLQSEIAGNALNYISKRLLGYDNLKLYIILSLLLVFVVTIFGYKRVEKIEKVVMVVMIAGVCYILYKEYSLHGTGFVDTVVGGNAEDITFGKAIDMVAIYILAYTGMAADYNRNCKEVAGAISSTLGVVFGTSLIILSGMILICVCQIDSIAVEYNPALIFGALGVGFIGSILIFASNSALNFAAVYSVTMSVMNIFPKVKYPFALTIVVAVCMAGALFAGILGHVVTFVSFLGNLYAPLFAIIMVDYFFIKCGSYDADELLKQTPESRYFYWKGINVIAFVAYIISAGITCVWSFIYVPPVGAVIPGMLASGILYIAIYKLAYRPRKTDDKIYYLVPKKR</sequence>
<evidence type="ECO:0000256" key="2">
    <source>
        <dbReference type="ARBA" id="ARBA00008974"/>
    </source>
</evidence>
<dbReference type="Gene3D" id="1.10.4160.10">
    <property type="entry name" value="Hydantoin permease"/>
    <property type="match status" value="1"/>
</dbReference>
<evidence type="ECO:0000256" key="4">
    <source>
        <dbReference type="ARBA" id="ARBA00022692"/>
    </source>
</evidence>
<dbReference type="PIRSF" id="PIRSF002744">
    <property type="entry name" value="Pur-cyt_permease"/>
    <property type="match status" value="1"/>
</dbReference>
<feature type="transmembrane region" description="Helical" evidence="8">
    <location>
        <begin position="389"/>
        <end position="416"/>
    </location>
</feature>
<name>A0A926E8K7_9FIRM</name>
<feature type="transmembrane region" description="Helical" evidence="8">
    <location>
        <begin position="104"/>
        <end position="122"/>
    </location>
</feature>